<dbReference type="EC" id="2.4.-.-" evidence="3"/>
<evidence type="ECO:0000313" key="3">
    <source>
        <dbReference type="EMBL" id="WCL55127.1"/>
    </source>
</evidence>
<organism evidence="3 4">
    <name type="scientific">Gimibacter soli</name>
    <dbReference type="NCBI Taxonomy" id="3024400"/>
    <lineage>
        <taxon>Bacteria</taxon>
        <taxon>Pseudomonadati</taxon>
        <taxon>Pseudomonadota</taxon>
        <taxon>Alphaproteobacteria</taxon>
        <taxon>Kordiimonadales</taxon>
        <taxon>Temperatibacteraceae</taxon>
        <taxon>Gimibacter</taxon>
    </lineage>
</organism>
<dbReference type="GO" id="GO:0044010">
    <property type="term" value="P:single-species biofilm formation"/>
    <property type="evidence" value="ECO:0007669"/>
    <property type="project" value="TreeGrafter"/>
</dbReference>
<dbReference type="InterPro" id="IPR050834">
    <property type="entry name" value="Glycosyltransf_2"/>
</dbReference>
<proteinExistence type="predicted"/>
<dbReference type="Gene3D" id="3.90.550.10">
    <property type="entry name" value="Spore Coat Polysaccharide Biosynthesis Protein SpsA, Chain A"/>
    <property type="match status" value="1"/>
</dbReference>
<dbReference type="InterPro" id="IPR029044">
    <property type="entry name" value="Nucleotide-diphossugar_trans"/>
</dbReference>
<dbReference type="GO" id="GO:0030247">
    <property type="term" value="F:polysaccharide binding"/>
    <property type="evidence" value="ECO:0007669"/>
    <property type="project" value="InterPro"/>
</dbReference>
<dbReference type="GO" id="GO:0016757">
    <property type="term" value="F:glycosyltransferase activity"/>
    <property type="evidence" value="ECO:0007669"/>
    <property type="project" value="UniProtKB-KW"/>
</dbReference>
<keyword evidence="4" id="KW-1185">Reference proteome</keyword>
<dbReference type="CDD" id="cd03801">
    <property type="entry name" value="GT4_PimA-like"/>
    <property type="match status" value="1"/>
</dbReference>
<name>A0AAF0BM69_9PROT</name>
<dbReference type="SUPFAM" id="SSF53448">
    <property type="entry name" value="Nucleotide-diphospho-sugar transferases"/>
    <property type="match status" value="1"/>
</dbReference>
<gene>
    <name evidence="3" type="ORF">PH603_05065</name>
</gene>
<feature type="domain" description="WsaF C-terminal" evidence="2">
    <location>
        <begin position="629"/>
        <end position="752"/>
    </location>
</feature>
<dbReference type="Gene3D" id="3.40.50.2000">
    <property type="entry name" value="Glycogen Phosphorylase B"/>
    <property type="match status" value="1"/>
</dbReference>
<dbReference type="CDD" id="cd00761">
    <property type="entry name" value="Glyco_tranf_GTA_type"/>
    <property type="match status" value="1"/>
</dbReference>
<sequence>MHPSDSPLKKLRRYFKRARLRRQVIATGLFDRDWYLAENADVRRCGLDPVFHYVVWGEAQGIRPNRWFDPVWYADRYMKNGKAGKGRALRHYARHWRSSSKDPCAEFSASCYRTLNATMIGKDEDPLAHYLAKGSTAGAIVLGQAFSGSYGAAKLEDYLAIRTSGLFDSDWYTRRNADATTVDPVAHYVEKGVPAGRWPNRYFDTAWYLQTYRLEIGGRNPFAHFIREGAAKGNAPSRRFSPSLYLNHRPEAVESGLAPLSHFMRNGAVANAALYCPALTEGASDQVRRDYELLLASDLFDAEWYLERYPDAVWAKIDPLVQYLLHGSNEGRRPNPHFDSRWYKALHASEIGDENPLAHYIREGAAKGYRPSRIFDPGLYRAKNPDIGAAEPLAHYLTIGIHEGRAFPTAADHMQGSGATDPSAQLPGLEPMRDMVRYPVRPLAEPEGAFNPMALDIHWVVPDFAIGGGGHMTIFRMTHLLELMGHRVTIWVNNPSKHKTPAEAYETIVKHFQHFAGEVRFIDGSFAEARGDALIATDCWSVWPVMSATHFKQRFYFVQDFEPAFHPMGARYLAAEETYRQDLYCICASPWLAGLMGERYGRKASHFWLAADRSVYYPPAARTQNKVPRIAVYARHFTARRAVEFAMLALEELARRGIAFEVDFFGADLQLDAAPFVFRDHGVTTPEALADLFRTSDIGLVFSATNYSLVPQEMMACGLPLVELDVESTRAIFPVETVSFAAPHPASIADALERLIDDPAARTQQAAAAMRWVEHFSWENAAREVEQAICAGLWERTNGVAVQPPATMMPMKASVVIPTLNPGPDFEKVLKAVLEQQAPWRFEILVIDSGSKDDTLNIVRKYPTVKLHQINKQDFNHGDTRNLGAELTSGEFIAYLTHDALPASTRWLFNLVTALEHYPDAAGVFGKHLAWPDATPFTKRDMKAHFTGFDRLPLALDKATDANRYAAEDPSWRQKLHFYSDNNSCFRRTIWEKIPYPRTKFGEDQLWAEAIIKAGYAKVYAPQAVVYHSHDFNEADTEERHFIESAFFKHFFGYELMRSPEQLEQAIAGFDKADTAWAAANDVPEAALEHQRKITRARLEGMLRGTLADTSEMF</sequence>
<keyword evidence="3" id="KW-0328">Glycosyltransferase</keyword>
<accession>A0AAF0BM69</accession>
<dbReference type="PANTHER" id="PTHR43685">
    <property type="entry name" value="GLYCOSYLTRANSFERASE"/>
    <property type="match status" value="1"/>
</dbReference>
<dbReference type="RefSeq" id="WP_289504896.1">
    <property type="nucleotide sequence ID" value="NZ_CP116805.1"/>
</dbReference>
<dbReference type="PANTHER" id="PTHR43685:SF13">
    <property type="entry name" value="O ANTIGEN BIOSYNTHESIS RHAMNOSYLTRANSFERASE RFBN"/>
    <property type="match status" value="1"/>
</dbReference>
<dbReference type="InterPro" id="IPR001173">
    <property type="entry name" value="Glyco_trans_2-like"/>
</dbReference>
<dbReference type="KEGG" id="gso:PH603_05065"/>
<evidence type="ECO:0000259" key="1">
    <source>
        <dbReference type="Pfam" id="PF00535"/>
    </source>
</evidence>
<dbReference type="Gene3D" id="3.40.50.11090">
    <property type="match status" value="1"/>
</dbReference>
<evidence type="ECO:0000313" key="4">
    <source>
        <dbReference type="Proteomes" id="UP001217500"/>
    </source>
</evidence>
<evidence type="ECO:0000259" key="2">
    <source>
        <dbReference type="Pfam" id="PF22772"/>
    </source>
</evidence>
<dbReference type="EMBL" id="CP116805">
    <property type="protein sequence ID" value="WCL55127.1"/>
    <property type="molecule type" value="Genomic_DNA"/>
</dbReference>
<protein>
    <submittedName>
        <fullName evidence="3">Glycosyltransferase</fullName>
        <ecNumber evidence="3">2.4.-.-</ecNumber>
    </submittedName>
</protein>
<dbReference type="InterPro" id="IPR055050">
    <property type="entry name" value="WsaF_C"/>
</dbReference>
<dbReference type="AlphaFoldDB" id="A0AAF0BM69"/>
<dbReference type="Proteomes" id="UP001217500">
    <property type="component" value="Chromosome"/>
</dbReference>
<feature type="domain" description="Glycosyltransferase 2-like" evidence="1">
    <location>
        <begin position="814"/>
        <end position="992"/>
    </location>
</feature>
<dbReference type="Pfam" id="PF22772">
    <property type="entry name" value="WsaF_C"/>
    <property type="match status" value="1"/>
</dbReference>
<keyword evidence="3" id="KW-0808">Transferase</keyword>
<dbReference type="SUPFAM" id="SSF53756">
    <property type="entry name" value="UDP-Glycosyltransferase/glycogen phosphorylase"/>
    <property type="match status" value="1"/>
</dbReference>
<reference evidence="3" key="1">
    <citation type="submission" date="2023-01" db="EMBL/GenBank/DDBJ databases">
        <title>The genome sequence of Kordiimonadaceae bacterium 6D33.</title>
        <authorList>
            <person name="Liu Y."/>
        </authorList>
    </citation>
    <scope>NUCLEOTIDE SEQUENCE</scope>
    <source>
        <strain evidence="3">6D33</strain>
    </source>
</reference>
<dbReference type="Pfam" id="PF00535">
    <property type="entry name" value="Glycos_transf_2"/>
    <property type="match status" value="1"/>
</dbReference>